<feature type="transmembrane region" description="Helical" evidence="1">
    <location>
        <begin position="140"/>
        <end position="159"/>
    </location>
</feature>
<dbReference type="EMBL" id="NMUH01003275">
    <property type="protein sequence ID" value="MQM04738.1"/>
    <property type="molecule type" value="Genomic_DNA"/>
</dbReference>
<dbReference type="AlphaFoldDB" id="A0A843WD49"/>
<feature type="transmembrane region" description="Helical" evidence="1">
    <location>
        <begin position="70"/>
        <end position="91"/>
    </location>
</feature>
<sequence length="262" mass="28326">MMELLVEVFLVRRTVADRSGAVLLVVVGCVFGCMCFVVAERVCLWCGFHWCRFVACGSSELWVPCVLLELFLACSGGGFSQNFFVLVSVLLPSRLSVLLVGWSVLICVDRLFGVFVLVELSLDDSLSFLVEVLSRTAYCLIARFVFLGCVVGNVVCAVAMRLAVLLVEFGAVVLCFCALALWCMLSWPSWESLWLAPCRFGAVGATMCTTPGGSGARGVELFRLWDACGDLFLAVVLFVLEGAGARVRSVCVVPLVVSSVSN</sequence>
<feature type="transmembrane region" description="Helical" evidence="1">
    <location>
        <begin position="222"/>
        <end position="240"/>
    </location>
</feature>
<feature type="non-terminal residue" evidence="2">
    <location>
        <position position="1"/>
    </location>
</feature>
<evidence type="ECO:0000313" key="2">
    <source>
        <dbReference type="EMBL" id="MQM04738.1"/>
    </source>
</evidence>
<comment type="caution">
    <text evidence="2">The sequence shown here is derived from an EMBL/GenBank/DDBJ whole genome shotgun (WGS) entry which is preliminary data.</text>
</comment>
<accession>A0A843WD49</accession>
<organism evidence="2 3">
    <name type="scientific">Colocasia esculenta</name>
    <name type="common">Wild taro</name>
    <name type="synonym">Arum esculentum</name>
    <dbReference type="NCBI Taxonomy" id="4460"/>
    <lineage>
        <taxon>Eukaryota</taxon>
        <taxon>Viridiplantae</taxon>
        <taxon>Streptophyta</taxon>
        <taxon>Embryophyta</taxon>
        <taxon>Tracheophyta</taxon>
        <taxon>Spermatophyta</taxon>
        <taxon>Magnoliopsida</taxon>
        <taxon>Liliopsida</taxon>
        <taxon>Araceae</taxon>
        <taxon>Aroideae</taxon>
        <taxon>Colocasieae</taxon>
        <taxon>Colocasia</taxon>
    </lineage>
</organism>
<name>A0A843WD49_COLES</name>
<proteinExistence type="predicted"/>
<dbReference type="Proteomes" id="UP000652761">
    <property type="component" value="Unassembled WGS sequence"/>
</dbReference>
<keyword evidence="1" id="KW-1133">Transmembrane helix</keyword>
<keyword evidence="3" id="KW-1185">Reference proteome</keyword>
<gene>
    <name evidence="2" type="ORF">Taro_037551</name>
</gene>
<keyword evidence="1" id="KW-0472">Membrane</keyword>
<protein>
    <submittedName>
        <fullName evidence="2">Uncharacterized protein</fullName>
    </submittedName>
</protein>
<feature type="transmembrane region" description="Helical" evidence="1">
    <location>
        <begin position="21"/>
        <end position="39"/>
    </location>
</feature>
<evidence type="ECO:0000313" key="3">
    <source>
        <dbReference type="Proteomes" id="UP000652761"/>
    </source>
</evidence>
<feature type="transmembrane region" description="Helical" evidence="1">
    <location>
        <begin position="98"/>
        <end position="120"/>
    </location>
</feature>
<reference evidence="2" key="1">
    <citation type="submission" date="2017-07" db="EMBL/GenBank/DDBJ databases">
        <title>Taro Niue Genome Assembly and Annotation.</title>
        <authorList>
            <person name="Atibalentja N."/>
            <person name="Keating K."/>
            <person name="Fields C.J."/>
        </authorList>
    </citation>
    <scope>NUCLEOTIDE SEQUENCE</scope>
    <source>
        <strain evidence="2">Niue_2</strain>
        <tissue evidence="2">Leaf</tissue>
    </source>
</reference>
<feature type="transmembrane region" description="Helical" evidence="1">
    <location>
        <begin position="166"/>
        <end position="187"/>
    </location>
</feature>
<keyword evidence="1" id="KW-0812">Transmembrane</keyword>
<evidence type="ECO:0000256" key="1">
    <source>
        <dbReference type="SAM" id="Phobius"/>
    </source>
</evidence>